<dbReference type="RefSeq" id="WP_284304085.1">
    <property type="nucleotide sequence ID" value="NZ_BSUO01000001.1"/>
</dbReference>
<keyword evidence="2" id="KW-0805">Transcription regulation</keyword>
<evidence type="ECO:0000256" key="1">
    <source>
        <dbReference type="ARBA" id="ARBA00009437"/>
    </source>
</evidence>
<feature type="domain" description="HTH lysR-type" evidence="6">
    <location>
        <begin position="1"/>
        <end position="57"/>
    </location>
</feature>
<keyword evidence="4" id="KW-0010">Activator</keyword>
<dbReference type="InterPro" id="IPR017685">
    <property type="entry name" value="ArgP"/>
</dbReference>
<dbReference type="InterPro" id="IPR036388">
    <property type="entry name" value="WH-like_DNA-bd_sf"/>
</dbReference>
<dbReference type="InterPro" id="IPR005119">
    <property type="entry name" value="LysR_subst-bd"/>
</dbReference>
<dbReference type="NCBIfam" id="TIGR03298">
    <property type="entry name" value="argP"/>
    <property type="match status" value="1"/>
</dbReference>
<name>A0ABQ6IR40_9MICO</name>
<dbReference type="SUPFAM" id="SSF53850">
    <property type="entry name" value="Periplasmic binding protein-like II"/>
    <property type="match status" value="1"/>
</dbReference>
<dbReference type="Pfam" id="PF00126">
    <property type="entry name" value="HTH_1"/>
    <property type="match status" value="1"/>
</dbReference>
<keyword evidence="5" id="KW-0804">Transcription</keyword>
<evidence type="ECO:0000313" key="7">
    <source>
        <dbReference type="EMBL" id="GMA40374.1"/>
    </source>
</evidence>
<accession>A0ABQ6IR40</accession>
<evidence type="ECO:0000256" key="5">
    <source>
        <dbReference type="ARBA" id="ARBA00023163"/>
    </source>
</evidence>
<reference evidence="8" key="1">
    <citation type="journal article" date="2019" name="Int. J. Syst. Evol. Microbiol.">
        <title>The Global Catalogue of Microorganisms (GCM) 10K type strain sequencing project: providing services to taxonomists for standard genome sequencing and annotation.</title>
        <authorList>
            <consortium name="The Broad Institute Genomics Platform"/>
            <consortium name="The Broad Institute Genome Sequencing Center for Infectious Disease"/>
            <person name="Wu L."/>
            <person name="Ma J."/>
        </authorList>
    </citation>
    <scope>NUCLEOTIDE SEQUENCE [LARGE SCALE GENOMIC DNA]</scope>
    <source>
        <strain evidence="8">NBRC 113072</strain>
    </source>
</reference>
<comment type="caution">
    <text evidence="7">The sequence shown here is derived from an EMBL/GenBank/DDBJ whole genome shotgun (WGS) entry which is preliminary data.</text>
</comment>
<dbReference type="PROSITE" id="PS50931">
    <property type="entry name" value="HTH_LYSR"/>
    <property type="match status" value="1"/>
</dbReference>
<sequence>MNVDHLSALVAVVDEGSFEAAARALHLTPSAVSQRIKALERHHGRVLVVRASPCRATTDGEVLLRLARQVAELRADAYAELDPDPMSRRPLPVVVNADSLATWFEPVFDEVATWPDVALELFIEVEDHGTHYLRTGEAVAAVTSDPVVVPGCTTEPLGVLRYLPMATPELAERHAPGGRIDWEGMPMVRFSDKDDLQHRLLHRHGVQDPAMRHLVPSNQAFFAAVRAGMGWGLISEPQLGDSLDTGELVRLGTDEHIDVELAWQSWRLGSETTARLTQAVHRAARRGLRQGAGGER</sequence>
<evidence type="ECO:0000256" key="4">
    <source>
        <dbReference type="ARBA" id="ARBA00023159"/>
    </source>
</evidence>
<keyword evidence="3" id="KW-0238">DNA-binding</keyword>
<evidence type="ECO:0000256" key="3">
    <source>
        <dbReference type="ARBA" id="ARBA00023125"/>
    </source>
</evidence>
<dbReference type="SUPFAM" id="SSF46785">
    <property type="entry name" value="Winged helix' DNA-binding domain"/>
    <property type="match status" value="1"/>
</dbReference>
<gene>
    <name evidence="7" type="ORF">GCM10025883_24190</name>
</gene>
<evidence type="ECO:0000256" key="2">
    <source>
        <dbReference type="ARBA" id="ARBA00023015"/>
    </source>
</evidence>
<comment type="similarity">
    <text evidence="1">Belongs to the LysR transcriptional regulatory family.</text>
</comment>
<organism evidence="7 8">
    <name type="scientific">Mobilicoccus caccae</name>
    <dbReference type="NCBI Taxonomy" id="1859295"/>
    <lineage>
        <taxon>Bacteria</taxon>
        <taxon>Bacillati</taxon>
        <taxon>Actinomycetota</taxon>
        <taxon>Actinomycetes</taxon>
        <taxon>Micrococcales</taxon>
        <taxon>Dermatophilaceae</taxon>
        <taxon>Mobilicoccus</taxon>
    </lineage>
</organism>
<dbReference type="PANTHER" id="PTHR30579">
    <property type="entry name" value="TRANSCRIPTIONAL REGULATOR"/>
    <property type="match status" value="1"/>
</dbReference>
<evidence type="ECO:0000313" key="8">
    <source>
        <dbReference type="Proteomes" id="UP001157126"/>
    </source>
</evidence>
<dbReference type="InterPro" id="IPR000847">
    <property type="entry name" value="LysR_HTH_N"/>
</dbReference>
<dbReference type="EMBL" id="BSUO01000001">
    <property type="protein sequence ID" value="GMA40374.1"/>
    <property type="molecule type" value="Genomic_DNA"/>
</dbReference>
<dbReference type="PANTHER" id="PTHR30579:SF2">
    <property type="entry name" value="HTH-TYPE TRANSCRIPTIONAL REGULATOR ARGP"/>
    <property type="match status" value="1"/>
</dbReference>
<dbReference type="InterPro" id="IPR036390">
    <property type="entry name" value="WH_DNA-bd_sf"/>
</dbReference>
<evidence type="ECO:0000259" key="6">
    <source>
        <dbReference type="PROSITE" id="PS50931"/>
    </source>
</evidence>
<dbReference type="Proteomes" id="UP001157126">
    <property type="component" value="Unassembled WGS sequence"/>
</dbReference>
<dbReference type="NCBIfam" id="NF002964">
    <property type="entry name" value="PRK03635.1"/>
    <property type="match status" value="1"/>
</dbReference>
<proteinExistence type="inferred from homology"/>
<dbReference type="Gene3D" id="3.40.190.290">
    <property type="match status" value="1"/>
</dbReference>
<dbReference type="Pfam" id="PF03466">
    <property type="entry name" value="LysR_substrate"/>
    <property type="match status" value="1"/>
</dbReference>
<dbReference type="Gene3D" id="1.10.10.10">
    <property type="entry name" value="Winged helix-like DNA-binding domain superfamily/Winged helix DNA-binding domain"/>
    <property type="match status" value="1"/>
</dbReference>
<keyword evidence="8" id="KW-1185">Reference proteome</keyword>
<dbReference type="InterPro" id="IPR050176">
    <property type="entry name" value="LTTR"/>
</dbReference>
<protein>
    <submittedName>
        <fullName evidence="7">Transcriptional regulator ArgP</fullName>
    </submittedName>
</protein>